<dbReference type="Gene3D" id="3.30.65.10">
    <property type="entry name" value="Bacterial Topoisomerase I, domain 1"/>
    <property type="match status" value="1"/>
</dbReference>
<dbReference type="SUPFAM" id="SSF56712">
    <property type="entry name" value="Prokaryotic type I DNA topoisomerase"/>
    <property type="match status" value="1"/>
</dbReference>
<evidence type="ECO:0000256" key="8">
    <source>
        <dbReference type="ARBA" id="ARBA00023125"/>
    </source>
</evidence>
<evidence type="ECO:0000256" key="5">
    <source>
        <dbReference type="ARBA" id="ARBA00022833"/>
    </source>
</evidence>
<feature type="site" description="Interaction with DNA" evidence="10">
    <location>
        <position position="31"/>
    </location>
</feature>
<dbReference type="InterPro" id="IPR034149">
    <property type="entry name" value="TOPRIM_TopoI"/>
</dbReference>
<gene>
    <name evidence="10 14" type="primary">topA</name>
    <name evidence="14" type="ORF">GCM10011395_21530</name>
</gene>
<comment type="similarity">
    <text evidence="2 10">Belongs to the type IA topoisomerase family.</text>
</comment>
<feature type="active site" description="O-(5'-phospho-DNA)-tyrosine intermediate" evidence="10">
    <location>
        <position position="293"/>
    </location>
</feature>
<dbReference type="InterPro" id="IPR013498">
    <property type="entry name" value="Topo_IA_Znf"/>
</dbReference>
<keyword evidence="3" id="KW-0479">Metal-binding</keyword>
<keyword evidence="15" id="KW-1185">Reference proteome</keyword>
<dbReference type="Gene3D" id="3.40.50.140">
    <property type="match status" value="1"/>
</dbReference>
<dbReference type="InterPro" id="IPR013826">
    <property type="entry name" value="Topo_IA_cen_sub3"/>
</dbReference>
<dbReference type="PRINTS" id="PR00417">
    <property type="entry name" value="PRTPISMRASEI"/>
</dbReference>
<dbReference type="SMART" id="SM00437">
    <property type="entry name" value="TOP1Ac"/>
    <property type="match status" value="1"/>
</dbReference>
<dbReference type="Pfam" id="PF01131">
    <property type="entry name" value="Topoisom_bac"/>
    <property type="match status" value="1"/>
</dbReference>
<feature type="region of interest" description="Disordered" evidence="11">
    <location>
        <begin position="814"/>
        <end position="854"/>
    </location>
</feature>
<proteinExistence type="inferred from homology"/>
<dbReference type="RefSeq" id="WP_188447318.1">
    <property type="nucleotide sequence ID" value="NZ_BMDW01000012.1"/>
</dbReference>
<dbReference type="Pfam" id="PF01396">
    <property type="entry name" value="Zn_ribbon_Top1"/>
    <property type="match status" value="1"/>
</dbReference>
<evidence type="ECO:0000259" key="12">
    <source>
        <dbReference type="PROSITE" id="PS50880"/>
    </source>
</evidence>
<sequence>MQLVIVESPAKAKTIEKYLGSDYRVLASYGHVRDLPPKDGSVNPDDGFAMEWENYADKAKQLKAITDLAKQADRLILATDPDREGEAISWHVQEVLRNRKALPKDVQRVTFNAITKATVTEAMKHPRELDTDLIDAYRARRALDYLVGFTLSPVLWRKLPGAKSAGRVQSVALRIIVSREREIEAFRAQEYWSVIADMEQDGTPFQARLVTFEGQKLDRLSIGEEGSAMRAKAAVEAGLFTVQSVEVKPATRNPPPPFTTSTLQQEASRKLGFSADHTMRIAQGLYEDGAITYMRTDGVQMDSSAISAARLAVANRYDASYVPDKPRVYQTKAKNAQEAHEAIRPTDFAKDKAGGGDHARLYDLIWKRALASQMASARMERTTVEMLDGSGQTGLRATGQVMLFPGYLALYEEGSDDSQDEDAKRLPRLREGDAPAKKGVTAEQHFTQPPPRFSEASLVKRLEELGIGRPSTYASIIKTLKDREYVRVEKNRFFAEESGRLVTAFLERFFEKYVSYDFTSGLEDELDEVSGGRAEWQAVLEAFWKDFKPRTTEVMEQKPSEVTAELDKFLAPYLFPPLTDGGDPRLCPKCGAGQLALRGGKFGAFVACSNYPECKYTRRFGQPGGDEEGTDTGPETLGNDPETGLPVERKSGRFGPYIQIGEGETRKMASIPKDIGELDLAWALKLLSLPRTIGTHPETGEPITAAIGRYGPYLKHAGKYARLTSTADVFETGMNAAVVKLAEAAAGGGRPQRGAQAPLKVLGLHPRSEAEIKLMEGRYGAYVTDGTTNATLPKSIEKDALTLEEAAQLIDARAAAAPPAKGKKKAAAKKAPAKKPAAKKAAPKKAPAKKIVSA</sequence>
<comment type="caution">
    <text evidence="10">Lacks conserved residue(s) required for the propagation of feature annotation.</text>
</comment>
<evidence type="ECO:0000313" key="14">
    <source>
        <dbReference type="EMBL" id="GGA50874.1"/>
    </source>
</evidence>
<feature type="region of interest" description="Disordered" evidence="11">
    <location>
        <begin position="619"/>
        <end position="651"/>
    </location>
</feature>
<dbReference type="PROSITE" id="PS50880">
    <property type="entry name" value="TOPRIM"/>
    <property type="match status" value="1"/>
</dbReference>
<feature type="site" description="Interaction with DNA" evidence="10">
    <location>
        <position position="144"/>
    </location>
</feature>
<evidence type="ECO:0000256" key="4">
    <source>
        <dbReference type="ARBA" id="ARBA00022771"/>
    </source>
</evidence>
<dbReference type="InterPro" id="IPR023405">
    <property type="entry name" value="Topo_IA_core_domain"/>
</dbReference>
<feature type="region of interest" description="Interaction with DNA" evidence="10">
    <location>
        <begin position="164"/>
        <end position="169"/>
    </location>
</feature>
<comment type="function">
    <text evidence="10">Releases the supercoiling and torsional tension of DNA, which is introduced during the DNA replication and transcription, by transiently cleaving and rejoining one strand of the DNA duplex. Introduces a single-strand break via transesterification at a target site in duplex DNA. The scissile phosphodiester is attacked by the catalytic tyrosine of the enzyme, resulting in the formation of a DNA-(5'-phosphotyrosyl)-enzyme intermediate and the expulsion of a 3'-OH DNA strand. The free DNA strand then undergoes passage around the unbroken strand, thus removing DNA supercoils. Finally, in the religation step, the DNA 3'-OH attacks the covalent intermediate to expel the active-site tyrosine and restore the DNA phosphodiester backbone.</text>
</comment>
<keyword evidence="4" id="KW-0863">Zinc-finger</keyword>
<feature type="domain" description="Toprim" evidence="12">
    <location>
        <begin position="1"/>
        <end position="114"/>
    </location>
</feature>
<dbReference type="InterPro" id="IPR025589">
    <property type="entry name" value="Toprim_C_rpt"/>
</dbReference>
<dbReference type="PROSITE" id="PS00396">
    <property type="entry name" value="TOPO_IA_1"/>
    <property type="match status" value="1"/>
</dbReference>
<keyword evidence="9 10" id="KW-0413">Isomerase</keyword>
<dbReference type="InterPro" id="IPR005733">
    <property type="entry name" value="TopoI_bac-type"/>
</dbReference>
<dbReference type="Gene3D" id="1.10.460.10">
    <property type="entry name" value="Topoisomerase I, domain 2"/>
    <property type="match status" value="1"/>
</dbReference>
<keyword evidence="7 10" id="KW-0799">Topoisomerase</keyword>
<dbReference type="NCBIfam" id="TIGR01051">
    <property type="entry name" value="topA_bact"/>
    <property type="match status" value="1"/>
</dbReference>
<evidence type="ECO:0000256" key="1">
    <source>
        <dbReference type="ARBA" id="ARBA00000213"/>
    </source>
</evidence>
<feature type="compositionally biased region" description="Basic residues" evidence="11">
    <location>
        <begin position="821"/>
        <end position="848"/>
    </location>
</feature>
<comment type="caution">
    <text evidence="14">The sequence shown here is derived from an EMBL/GenBank/DDBJ whole genome shotgun (WGS) entry which is preliminary data.</text>
</comment>
<keyword evidence="8 10" id="KW-0238">DNA-binding</keyword>
<dbReference type="InterPro" id="IPR006171">
    <property type="entry name" value="TOPRIM_dom"/>
</dbReference>
<feature type="site" description="Interaction with DNA" evidence="10">
    <location>
        <position position="483"/>
    </location>
</feature>
<feature type="domain" description="Topo IA-type catalytic" evidence="13">
    <location>
        <begin position="130"/>
        <end position="551"/>
    </location>
</feature>
<dbReference type="Pfam" id="PF01751">
    <property type="entry name" value="Toprim"/>
    <property type="match status" value="1"/>
</dbReference>
<dbReference type="Pfam" id="PF13368">
    <property type="entry name" value="Toprim_C_rpt"/>
    <property type="match status" value="3"/>
</dbReference>
<evidence type="ECO:0000256" key="9">
    <source>
        <dbReference type="ARBA" id="ARBA00023235"/>
    </source>
</evidence>
<dbReference type="PANTHER" id="PTHR42785">
    <property type="entry name" value="DNA TOPOISOMERASE, TYPE IA, CORE"/>
    <property type="match status" value="1"/>
</dbReference>
<evidence type="ECO:0000313" key="15">
    <source>
        <dbReference type="Proteomes" id="UP000618591"/>
    </source>
</evidence>
<comment type="subunit">
    <text evidence="10">Monomer.</text>
</comment>
<feature type="site" description="Interaction with DNA" evidence="10">
    <location>
        <position position="141"/>
    </location>
</feature>
<organism evidence="14 15">
    <name type="scientific">Sphingomonas psychrolutea</name>
    <dbReference type="NCBI Taxonomy" id="1259676"/>
    <lineage>
        <taxon>Bacteria</taxon>
        <taxon>Pseudomonadati</taxon>
        <taxon>Pseudomonadota</taxon>
        <taxon>Alphaproteobacteria</taxon>
        <taxon>Sphingomonadales</taxon>
        <taxon>Sphingomonadaceae</taxon>
        <taxon>Sphingomonas</taxon>
    </lineage>
</organism>
<evidence type="ECO:0000256" key="11">
    <source>
        <dbReference type="SAM" id="MobiDB-lite"/>
    </source>
</evidence>
<comment type="catalytic activity">
    <reaction evidence="1 10">
        <text>ATP-independent breakage of single-stranded DNA, followed by passage and rejoining.</text>
        <dbReference type="EC" id="5.6.2.1"/>
    </reaction>
</comment>
<evidence type="ECO:0000256" key="3">
    <source>
        <dbReference type="ARBA" id="ARBA00022723"/>
    </source>
</evidence>
<feature type="site" description="Interaction with DNA" evidence="10">
    <location>
        <position position="295"/>
    </location>
</feature>
<reference evidence="15" key="1">
    <citation type="journal article" date="2019" name="Int. J. Syst. Evol. Microbiol.">
        <title>The Global Catalogue of Microorganisms (GCM) 10K type strain sequencing project: providing services to taxonomists for standard genome sequencing and annotation.</title>
        <authorList>
            <consortium name="The Broad Institute Genomics Platform"/>
            <consortium name="The Broad Institute Genome Sequencing Center for Infectious Disease"/>
            <person name="Wu L."/>
            <person name="Ma J."/>
        </authorList>
    </citation>
    <scope>NUCLEOTIDE SEQUENCE [LARGE SCALE GENOMIC DNA]</scope>
    <source>
        <strain evidence="15">CGMCC 1.10106</strain>
    </source>
</reference>
<dbReference type="InterPro" id="IPR003601">
    <property type="entry name" value="Topo_IA_2"/>
</dbReference>
<dbReference type="InterPro" id="IPR013497">
    <property type="entry name" value="Topo_IA_cen"/>
</dbReference>
<dbReference type="EMBL" id="BMDW01000012">
    <property type="protein sequence ID" value="GGA50874.1"/>
    <property type="molecule type" value="Genomic_DNA"/>
</dbReference>
<keyword evidence="5" id="KW-0862">Zinc</keyword>
<evidence type="ECO:0000256" key="2">
    <source>
        <dbReference type="ARBA" id="ARBA00009446"/>
    </source>
</evidence>
<evidence type="ECO:0000256" key="6">
    <source>
        <dbReference type="ARBA" id="ARBA00022842"/>
    </source>
</evidence>
<dbReference type="InterPro" id="IPR003602">
    <property type="entry name" value="Topo_IA_DNA-bd_dom"/>
</dbReference>
<dbReference type="SMART" id="SM00436">
    <property type="entry name" value="TOP1Bc"/>
    <property type="match status" value="1"/>
</dbReference>
<dbReference type="CDD" id="cd03363">
    <property type="entry name" value="TOPRIM_TopoIA_TopoI"/>
    <property type="match status" value="1"/>
</dbReference>
<dbReference type="InterPro" id="IPR013824">
    <property type="entry name" value="Topo_IA_cen_sub1"/>
</dbReference>
<dbReference type="InterPro" id="IPR013825">
    <property type="entry name" value="Topo_IA_cen_sub2"/>
</dbReference>
<feature type="site" description="Interaction with DNA" evidence="10">
    <location>
        <position position="140"/>
    </location>
</feature>
<dbReference type="SUPFAM" id="SSF57783">
    <property type="entry name" value="Zinc beta-ribbon"/>
    <property type="match status" value="1"/>
</dbReference>
<evidence type="ECO:0000259" key="13">
    <source>
        <dbReference type="PROSITE" id="PS52039"/>
    </source>
</evidence>
<name>A0ABQ1GWJ9_9SPHN</name>
<dbReference type="InterPro" id="IPR000380">
    <property type="entry name" value="Topo_IA"/>
</dbReference>
<dbReference type="SMART" id="SM00493">
    <property type="entry name" value="TOPRIM"/>
    <property type="match status" value="1"/>
</dbReference>
<dbReference type="PANTHER" id="PTHR42785:SF1">
    <property type="entry name" value="DNA TOPOISOMERASE"/>
    <property type="match status" value="1"/>
</dbReference>
<evidence type="ECO:0000256" key="10">
    <source>
        <dbReference type="HAMAP-Rule" id="MF_00952"/>
    </source>
</evidence>
<feature type="site" description="Interaction with DNA" evidence="10">
    <location>
        <position position="156"/>
    </location>
</feature>
<dbReference type="PROSITE" id="PS52039">
    <property type="entry name" value="TOPO_IA_2"/>
    <property type="match status" value="1"/>
</dbReference>
<protein>
    <recommendedName>
        <fullName evidence="10">DNA topoisomerase 1</fullName>
        <ecNumber evidence="10">5.6.2.1</ecNumber>
    </recommendedName>
    <alternativeName>
        <fullName evidence="10">DNA topoisomerase I</fullName>
    </alternativeName>
</protein>
<dbReference type="InterPro" id="IPR028612">
    <property type="entry name" value="Topoisom_1_IA"/>
</dbReference>
<dbReference type="Proteomes" id="UP000618591">
    <property type="component" value="Unassembled WGS sequence"/>
</dbReference>
<dbReference type="InterPro" id="IPR023406">
    <property type="entry name" value="Topo_IA_AS"/>
</dbReference>
<dbReference type="HAMAP" id="MF_00952">
    <property type="entry name" value="Topoisom_1_prok"/>
    <property type="match status" value="1"/>
</dbReference>
<dbReference type="EC" id="5.6.2.1" evidence="10"/>
<accession>A0ABQ1GWJ9</accession>
<keyword evidence="6" id="KW-0460">Magnesium</keyword>
<dbReference type="Gene3D" id="1.10.290.10">
    <property type="entry name" value="Topoisomerase I, domain 4"/>
    <property type="match status" value="1"/>
</dbReference>
<dbReference type="CDD" id="cd00186">
    <property type="entry name" value="TOP1Ac"/>
    <property type="match status" value="1"/>
</dbReference>
<evidence type="ECO:0000256" key="7">
    <source>
        <dbReference type="ARBA" id="ARBA00023029"/>
    </source>
</evidence>
<dbReference type="Gene3D" id="2.70.20.10">
    <property type="entry name" value="Topoisomerase I, domain 3"/>
    <property type="match status" value="1"/>
</dbReference>